<dbReference type="InterPro" id="IPR017452">
    <property type="entry name" value="GPCR_Rhodpsn_7TM"/>
</dbReference>
<evidence type="ECO:0000256" key="10">
    <source>
        <dbReference type="ARBA" id="ARBA00023224"/>
    </source>
</evidence>
<gene>
    <name evidence="14" type="ORF">PECUL_23A017249</name>
</gene>
<evidence type="ECO:0000256" key="11">
    <source>
        <dbReference type="RuleBase" id="RU000688"/>
    </source>
</evidence>
<feature type="transmembrane region" description="Helical" evidence="12">
    <location>
        <begin position="240"/>
        <end position="262"/>
    </location>
</feature>
<dbReference type="CDD" id="cd13954">
    <property type="entry name" value="7tmA_OR"/>
    <property type="match status" value="1"/>
</dbReference>
<dbReference type="PROSITE" id="PS50262">
    <property type="entry name" value="G_PROTEIN_RECEP_F1_2"/>
    <property type="match status" value="1"/>
</dbReference>
<dbReference type="EMBL" id="OW240917">
    <property type="protein sequence ID" value="CAH2299369.1"/>
    <property type="molecule type" value="Genomic_DNA"/>
</dbReference>
<feature type="transmembrane region" description="Helical" evidence="12">
    <location>
        <begin position="27"/>
        <end position="52"/>
    </location>
</feature>
<evidence type="ECO:0000256" key="6">
    <source>
        <dbReference type="ARBA" id="ARBA00022989"/>
    </source>
</evidence>
<keyword evidence="15" id="KW-1185">Reference proteome</keyword>
<proteinExistence type="inferred from homology"/>
<keyword evidence="3 12" id="KW-0716">Sensory transduction</keyword>
<evidence type="ECO:0000256" key="8">
    <source>
        <dbReference type="ARBA" id="ARBA00023136"/>
    </source>
</evidence>
<keyword evidence="7 11" id="KW-0297">G-protein coupled receptor</keyword>
<keyword evidence="10 11" id="KW-0807">Transducer</keyword>
<evidence type="ECO:0000313" key="14">
    <source>
        <dbReference type="EMBL" id="CAH2299369.1"/>
    </source>
</evidence>
<evidence type="ECO:0000256" key="9">
    <source>
        <dbReference type="ARBA" id="ARBA00023170"/>
    </source>
</evidence>
<dbReference type="PRINTS" id="PR00237">
    <property type="entry name" value="GPCRRHODOPSN"/>
</dbReference>
<dbReference type="PRINTS" id="PR00245">
    <property type="entry name" value="OLFACTORYR"/>
</dbReference>
<dbReference type="Pfam" id="PF13853">
    <property type="entry name" value="7tm_4"/>
    <property type="match status" value="1"/>
</dbReference>
<keyword evidence="9 11" id="KW-0675">Receptor</keyword>
<feature type="transmembrane region" description="Helical" evidence="12">
    <location>
        <begin position="142"/>
        <end position="160"/>
    </location>
</feature>
<evidence type="ECO:0000259" key="13">
    <source>
        <dbReference type="PROSITE" id="PS50262"/>
    </source>
</evidence>
<dbReference type="PANTHER" id="PTHR26452">
    <property type="entry name" value="OLFACTORY RECEPTOR"/>
    <property type="match status" value="1"/>
</dbReference>
<dbReference type="GO" id="GO:0004930">
    <property type="term" value="F:G protein-coupled receptor activity"/>
    <property type="evidence" value="ECO:0007669"/>
    <property type="project" value="UniProtKB-KW"/>
</dbReference>
<evidence type="ECO:0000256" key="4">
    <source>
        <dbReference type="ARBA" id="ARBA00022692"/>
    </source>
</evidence>
<evidence type="ECO:0000256" key="5">
    <source>
        <dbReference type="ARBA" id="ARBA00022725"/>
    </source>
</evidence>
<keyword evidence="8 12" id="KW-0472">Membrane</keyword>
<sequence>MPMAAGNETGSAAIFVLMGLSNVHLQAVSFIIFFSIYLLTLVGNMIILSAIVSDRRLHNPMYFFLANLSILEMCYTSVTIPNILTNIVQGSNTISFAACICQVYLFTLCATTECILLAIMAFDRYVAICIPLRYRNIMKPSLCLQLSASAWSGGISNSIIQSLPTSLLPFCDLNQINRLYCEVQPLLQLSCSDTSINKILTSVSALIFGVGFMCFILVSYVFIIAAILRIPSLAGRMKAFSTCSSHITVVTLYYGALIFMYLRPTSDTSLSIDSVISAIYCMAIPVLNPIIYSLRNKEVKSSIWNIVKYKIIKRDLNCIY</sequence>
<dbReference type="SUPFAM" id="SSF81321">
    <property type="entry name" value="Family A G protein-coupled receptor-like"/>
    <property type="match status" value="1"/>
</dbReference>
<keyword evidence="6 12" id="KW-1133">Transmembrane helix</keyword>
<feature type="transmembrane region" description="Helical" evidence="12">
    <location>
        <begin position="274"/>
        <end position="294"/>
    </location>
</feature>
<evidence type="ECO:0000256" key="1">
    <source>
        <dbReference type="ARBA" id="ARBA00004651"/>
    </source>
</evidence>
<comment type="subcellular location">
    <subcellularLocation>
        <location evidence="1 12">Cell membrane</location>
        <topology evidence="1 12">Multi-pass membrane protein</topology>
    </subcellularLocation>
</comment>
<keyword evidence="5 12" id="KW-0552">Olfaction</keyword>
<comment type="similarity">
    <text evidence="11">Belongs to the G-protein coupled receptor 1 family.</text>
</comment>
<dbReference type="Proteomes" id="UP001295444">
    <property type="component" value="Chromosome 06"/>
</dbReference>
<dbReference type="GO" id="GO:0004984">
    <property type="term" value="F:olfactory receptor activity"/>
    <property type="evidence" value="ECO:0007669"/>
    <property type="project" value="InterPro"/>
</dbReference>
<dbReference type="Gene3D" id="1.20.1070.10">
    <property type="entry name" value="Rhodopsin 7-helix transmembrane proteins"/>
    <property type="match status" value="1"/>
</dbReference>
<name>A0AAD1W873_PELCU</name>
<dbReference type="InterPro" id="IPR000725">
    <property type="entry name" value="Olfact_rcpt"/>
</dbReference>
<protein>
    <recommendedName>
        <fullName evidence="12">Olfactory receptor</fullName>
    </recommendedName>
</protein>
<accession>A0AAD1W873</accession>
<dbReference type="AlphaFoldDB" id="A0AAD1W873"/>
<feature type="transmembrane region" description="Helical" evidence="12">
    <location>
        <begin position="64"/>
        <end position="88"/>
    </location>
</feature>
<organism evidence="14 15">
    <name type="scientific">Pelobates cultripes</name>
    <name type="common">Western spadefoot toad</name>
    <dbReference type="NCBI Taxonomy" id="61616"/>
    <lineage>
        <taxon>Eukaryota</taxon>
        <taxon>Metazoa</taxon>
        <taxon>Chordata</taxon>
        <taxon>Craniata</taxon>
        <taxon>Vertebrata</taxon>
        <taxon>Euteleostomi</taxon>
        <taxon>Amphibia</taxon>
        <taxon>Batrachia</taxon>
        <taxon>Anura</taxon>
        <taxon>Pelobatoidea</taxon>
        <taxon>Pelobatidae</taxon>
        <taxon>Pelobates</taxon>
    </lineage>
</organism>
<evidence type="ECO:0000256" key="12">
    <source>
        <dbReference type="RuleBase" id="RU363047"/>
    </source>
</evidence>
<dbReference type="GO" id="GO:0005886">
    <property type="term" value="C:plasma membrane"/>
    <property type="evidence" value="ECO:0007669"/>
    <property type="project" value="UniProtKB-SubCell"/>
</dbReference>
<dbReference type="InterPro" id="IPR050516">
    <property type="entry name" value="Olfactory_GPCR"/>
</dbReference>
<feature type="transmembrane region" description="Helical" evidence="12">
    <location>
        <begin position="205"/>
        <end position="228"/>
    </location>
</feature>
<feature type="transmembrane region" description="Helical" evidence="12">
    <location>
        <begin position="94"/>
        <end position="122"/>
    </location>
</feature>
<evidence type="ECO:0000256" key="7">
    <source>
        <dbReference type="ARBA" id="ARBA00023040"/>
    </source>
</evidence>
<evidence type="ECO:0000313" key="15">
    <source>
        <dbReference type="Proteomes" id="UP001295444"/>
    </source>
</evidence>
<reference evidence="14" key="1">
    <citation type="submission" date="2022-03" db="EMBL/GenBank/DDBJ databases">
        <authorList>
            <person name="Alioto T."/>
            <person name="Alioto T."/>
            <person name="Gomez Garrido J."/>
        </authorList>
    </citation>
    <scope>NUCLEOTIDE SEQUENCE</scope>
</reference>
<dbReference type="PROSITE" id="PS00237">
    <property type="entry name" value="G_PROTEIN_RECEP_F1_1"/>
    <property type="match status" value="1"/>
</dbReference>
<keyword evidence="2 12" id="KW-1003">Cell membrane</keyword>
<dbReference type="InterPro" id="IPR000276">
    <property type="entry name" value="GPCR_Rhodpsn"/>
</dbReference>
<dbReference type="FunFam" id="1.20.1070.10:FF:000001">
    <property type="entry name" value="Olfactory receptor"/>
    <property type="match status" value="1"/>
</dbReference>
<keyword evidence="4 11" id="KW-0812">Transmembrane</keyword>
<feature type="domain" description="G-protein coupled receptors family 1 profile" evidence="13">
    <location>
        <begin position="43"/>
        <end position="292"/>
    </location>
</feature>
<evidence type="ECO:0000256" key="2">
    <source>
        <dbReference type="ARBA" id="ARBA00022475"/>
    </source>
</evidence>
<evidence type="ECO:0000256" key="3">
    <source>
        <dbReference type="ARBA" id="ARBA00022606"/>
    </source>
</evidence>